<proteinExistence type="inferred from homology"/>
<dbReference type="Proteomes" id="UP001320159">
    <property type="component" value="Unassembled WGS sequence"/>
</dbReference>
<dbReference type="CDD" id="cd01076">
    <property type="entry name" value="NAD_bind_1_Glu_DH"/>
    <property type="match status" value="1"/>
</dbReference>
<feature type="site" description="Important for catalysis" evidence="7">
    <location>
        <position position="145"/>
    </location>
</feature>
<comment type="subunit">
    <text evidence="2">Homohexamer.</text>
</comment>
<evidence type="ECO:0000256" key="3">
    <source>
        <dbReference type="ARBA" id="ARBA00023002"/>
    </source>
</evidence>
<evidence type="ECO:0000256" key="6">
    <source>
        <dbReference type="PIRSR" id="PIRSR000185-2"/>
    </source>
</evidence>
<evidence type="ECO:0000256" key="5">
    <source>
        <dbReference type="PIRSR" id="PIRSR000185-1"/>
    </source>
</evidence>
<dbReference type="InterPro" id="IPR014362">
    <property type="entry name" value="Glu_DH"/>
</dbReference>
<evidence type="ECO:0000259" key="9">
    <source>
        <dbReference type="SMART" id="SM00839"/>
    </source>
</evidence>
<dbReference type="Pfam" id="PF02812">
    <property type="entry name" value="ELFV_dehydrog_N"/>
    <property type="match status" value="1"/>
</dbReference>
<dbReference type="PRINTS" id="PR00082">
    <property type="entry name" value="GLFDHDRGNASE"/>
</dbReference>
<dbReference type="AlphaFoldDB" id="A0AAP2RDQ5"/>
<dbReference type="InterPro" id="IPR046346">
    <property type="entry name" value="Aminoacid_DH-like_N_sf"/>
</dbReference>
<dbReference type="PANTHER" id="PTHR11606:SF13">
    <property type="entry name" value="GLUTAMATE DEHYDROGENASE 1, MITOCHONDRIAL"/>
    <property type="match status" value="1"/>
</dbReference>
<protein>
    <recommendedName>
        <fullName evidence="4">Glutamate dehydrogenase</fullName>
    </recommendedName>
</protein>
<feature type="active site" description="Proton donor" evidence="5">
    <location>
        <position position="105"/>
    </location>
</feature>
<organism evidence="10 11">
    <name type="scientific">Methanooceanicella nereidis</name>
    <dbReference type="NCBI Taxonomy" id="2052831"/>
    <lineage>
        <taxon>Archaea</taxon>
        <taxon>Methanobacteriati</taxon>
        <taxon>Methanobacteriota</taxon>
        <taxon>Stenosarchaea group</taxon>
        <taxon>Methanomicrobia</taxon>
        <taxon>Methanocellales</taxon>
        <taxon>Methanocellaceae</taxon>
        <taxon>Methanooceanicella</taxon>
    </lineage>
</organism>
<dbReference type="GO" id="GO:0000166">
    <property type="term" value="F:nucleotide binding"/>
    <property type="evidence" value="ECO:0007669"/>
    <property type="project" value="UniProtKB-KW"/>
</dbReference>
<evidence type="ECO:0000256" key="4">
    <source>
        <dbReference type="PIRNR" id="PIRNR000185"/>
    </source>
</evidence>
<dbReference type="EMBL" id="PGCK01000002">
    <property type="protein sequence ID" value="MCD1294160.1"/>
    <property type="molecule type" value="Genomic_DNA"/>
</dbReference>
<dbReference type="InterPro" id="IPR033922">
    <property type="entry name" value="NAD_bind_Glu_DH"/>
</dbReference>
<accession>A0AAP2RDQ5</accession>
<keyword evidence="6" id="KW-0520">NAD</keyword>
<keyword evidence="6" id="KW-0547">Nucleotide-binding</keyword>
<dbReference type="PANTHER" id="PTHR11606">
    <property type="entry name" value="GLUTAMATE DEHYDROGENASE"/>
    <property type="match status" value="1"/>
</dbReference>
<sequence length="411" mass="44340">MQSPDFLTSTLNLIRESCEISGIDEKYMRLLSRTDKKLIVEYPVSMDDGNVSFIKAFRIQHTNALGPYKGGIRISPMSSEAEVTALSMLMSLKCAILGLPYGGSKGGIVSDAGKLSRNELERVCRGYIRAISSVIGPDMDIPAPDMNVSEESIGWMLDEYEKMAGHSVPAVITGKPVVLGGIKGRKTAVAWGGIFIMEEAERLYNCKCKSFAIQGFGNVGGSLASILYEKGKKVVAVSDSTGGVYLEDGLNIPALFKHKAKTGSVTGFKDARDITNKELLELETDFLVPAATEDQITGKNAADINARAVLSLANGPVDKRASEILNDRGIFVIPDVLANGGGVVVSHFEWAQGRQGYAWSGPQVSGNLKLIMKKAFRDVHDVSVDYKKDMYTAAYILGVNNIVSALKARSI</sequence>
<dbReference type="SUPFAM" id="SSF51735">
    <property type="entry name" value="NAD(P)-binding Rossmann-fold domains"/>
    <property type="match status" value="1"/>
</dbReference>
<keyword evidence="3 4" id="KW-0560">Oxidoreductase</keyword>
<comment type="caution">
    <text evidence="10">The sequence shown here is derived from an EMBL/GenBank/DDBJ whole genome shotgun (WGS) entry which is preliminary data.</text>
</comment>
<dbReference type="SMART" id="SM00839">
    <property type="entry name" value="ELFV_dehydrog"/>
    <property type="match status" value="1"/>
</dbReference>
<comment type="similarity">
    <text evidence="1 4 8">Belongs to the Glu/Leu/Phe/Val dehydrogenases family.</text>
</comment>
<evidence type="ECO:0000256" key="1">
    <source>
        <dbReference type="ARBA" id="ARBA00006382"/>
    </source>
</evidence>
<feature type="binding site" evidence="6">
    <location>
        <position position="346"/>
    </location>
    <ligand>
        <name>substrate</name>
    </ligand>
</feature>
<dbReference type="Gene3D" id="3.40.50.720">
    <property type="entry name" value="NAD(P)-binding Rossmann-like Domain"/>
    <property type="match status" value="1"/>
</dbReference>
<dbReference type="PIRSF" id="PIRSF000185">
    <property type="entry name" value="Glu_DH"/>
    <property type="match status" value="1"/>
</dbReference>
<evidence type="ECO:0000256" key="8">
    <source>
        <dbReference type="RuleBase" id="RU004417"/>
    </source>
</evidence>
<evidence type="ECO:0000256" key="2">
    <source>
        <dbReference type="ARBA" id="ARBA00011643"/>
    </source>
</evidence>
<dbReference type="GO" id="GO:0004352">
    <property type="term" value="F:glutamate dehydrogenase (NAD+) activity"/>
    <property type="evidence" value="ECO:0007669"/>
    <property type="project" value="TreeGrafter"/>
</dbReference>
<dbReference type="SUPFAM" id="SSF53223">
    <property type="entry name" value="Aminoacid dehydrogenase-like, N-terminal domain"/>
    <property type="match status" value="1"/>
</dbReference>
<reference evidence="10 11" key="1">
    <citation type="submission" date="2017-11" db="EMBL/GenBank/DDBJ databases">
        <title>Isolation and Characterization of Family Methanocellaceae Species from Potential Methane Hydrate Area Offshore Southwestern Taiwan.</title>
        <authorList>
            <person name="Zhang W.-L."/>
            <person name="Chen W.-C."/>
            <person name="Lai M.-C."/>
            <person name="Chen S.-C."/>
        </authorList>
    </citation>
    <scope>NUCLEOTIDE SEQUENCE [LARGE SCALE GENOMIC DNA]</scope>
    <source>
        <strain evidence="10 11">CWC-04</strain>
    </source>
</reference>
<dbReference type="Gene3D" id="3.40.50.10860">
    <property type="entry name" value="Leucine Dehydrogenase, chain A, domain 1"/>
    <property type="match status" value="1"/>
</dbReference>
<name>A0AAP2RDQ5_9EURY</name>
<gene>
    <name evidence="10" type="ORF">CUJ83_04020</name>
</gene>
<evidence type="ECO:0000256" key="7">
    <source>
        <dbReference type="PIRSR" id="PIRSR000185-3"/>
    </source>
</evidence>
<feature type="domain" description="Glutamate/phenylalanine/leucine/valine/L-tryptophan dehydrogenase C-terminal" evidence="9">
    <location>
        <begin position="182"/>
        <end position="410"/>
    </location>
</feature>
<evidence type="ECO:0000313" key="10">
    <source>
        <dbReference type="EMBL" id="MCD1294160.1"/>
    </source>
</evidence>
<dbReference type="GO" id="GO:0006538">
    <property type="term" value="P:L-glutamate catabolic process"/>
    <property type="evidence" value="ECO:0007669"/>
    <property type="project" value="TreeGrafter"/>
</dbReference>
<keyword evidence="11" id="KW-1185">Reference proteome</keyword>
<dbReference type="InterPro" id="IPR036291">
    <property type="entry name" value="NAD(P)-bd_dom_sf"/>
</dbReference>
<feature type="binding site" evidence="6">
    <location>
        <position position="218"/>
    </location>
    <ligand>
        <name>NAD(+)</name>
        <dbReference type="ChEBI" id="CHEBI:57540"/>
    </ligand>
</feature>
<evidence type="ECO:0000313" key="11">
    <source>
        <dbReference type="Proteomes" id="UP001320159"/>
    </source>
</evidence>
<feature type="binding site" evidence="6">
    <location>
        <position position="93"/>
    </location>
    <ligand>
        <name>substrate</name>
    </ligand>
</feature>
<dbReference type="InterPro" id="IPR006095">
    <property type="entry name" value="Glu/Leu/Phe/Val/Trp_DH"/>
</dbReference>
<dbReference type="InterPro" id="IPR006097">
    <property type="entry name" value="Glu/Leu/Phe/Val/Trp_DH_dimer"/>
</dbReference>
<dbReference type="RefSeq" id="WP_230740865.1">
    <property type="nucleotide sequence ID" value="NZ_PGCK01000002.1"/>
</dbReference>
<feature type="binding site" evidence="6">
    <location>
        <position position="69"/>
    </location>
    <ligand>
        <name>substrate</name>
    </ligand>
</feature>
<dbReference type="InterPro" id="IPR006096">
    <property type="entry name" value="Glu/Leu/Phe/Val/Trp_DH_C"/>
</dbReference>
<dbReference type="Pfam" id="PF00208">
    <property type="entry name" value="ELFV_dehydrog"/>
    <property type="match status" value="1"/>
</dbReference>